<name>A0A2G5F4M5_AQUCA</name>
<feature type="chain" id="PRO_5013516694" evidence="4">
    <location>
        <begin position="25"/>
        <end position="268"/>
    </location>
</feature>
<dbReference type="Gene3D" id="3.90.730.10">
    <property type="entry name" value="Ribonuclease T2-like"/>
    <property type="match status" value="1"/>
</dbReference>
<dbReference type="Pfam" id="PF00445">
    <property type="entry name" value="Ribonuclease_T2"/>
    <property type="match status" value="1"/>
</dbReference>
<dbReference type="EMBL" id="KZ305019">
    <property type="protein sequence ID" value="PIA62919.1"/>
    <property type="molecule type" value="Genomic_DNA"/>
</dbReference>
<evidence type="ECO:0000256" key="3">
    <source>
        <dbReference type="SAM" id="MobiDB-lite"/>
    </source>
</evidence>
<dbReference type="OrthoDB" id="1884050at2759"/>
<gene>
    <name evidence="5" type="ORF">AQUCO_00200734v1</name>
    <name evidence="6" type="ORF">AQUCO_00200738v1</name>
</gene>
<keyword evidence="7" id="KW-1185">Reference proteome</keyword>
<keyword evidence="4" id="KW-0732">Signal</keyword>
<comment type="similarity">
    <text evidence="1 2">Belongs to the RNase T2 family.</text>
</comment>
<organism evidence="5 7">
    <name type="scientific">Aquilegia coerulea</name>
    <name type="common">Rocky mountain columbine</name>
    <dbReference type="NCBI Taxonomy" id="218851"/>
    <lineage>
        <taxon>Eukaryota</taxon>
        <taxon>Viridiplantae</taxon>
        <taxon>Streptophyta</taxon>
        <taxon>Embryophyta</taxon>
        <taxon>Tracheophyta</taxon>
        <taxon>Spermatophyta</taxon>
        <taxon>Magnoliopsida</taxon>
        <taxon>Ranunculales</taxon>
        <taxon>Ranunculaceae</taxon>
        <taxon>Thalictroideae</taxon>
        <taxon>Aquilegia</taxon>
    </lineage>
</organism>
<sequence length="268" mass="30857">MKSACSQLLLFLIVLIILVSSSFSSEGRGNNINPDGRKKRSPPPPSPSPPPPPPLPTPDYYLLVLQWPYSFCRNTIDINKCKERTNPTAIPLHLTIHGFWPKMFGGRDPKLIGNQPKREFELNQLPKSSEMEMYWPNLIVKETIRGFSFWIDQWVKHGSLCDLPQKTYFQTAVDGAKPIIKYWDEEIKFTPNSMIDLDLLHEKFEESDYKTPQFVCNEQRVNGQIVKQLHEIRFVWTPAGFHDNVDSHSACTKNVWLPGYVRATEPAM</sequence>
<feature type="signal peptide" evidence="4">
    <location>
        <begin position="1"/>
        <end position="24"/>
    </location>
</feature>
<proteinExistence type="inferred from homology"/>
<protein>
    <submittedName>
        <fullName evidence="5">Uncharacterized protein</fullName>
    </submittedName>
</protein>
<evidence type="ECO:0000256" key="2">
    <source>
        <dbReference type="RuleBase" id="RU004328"/>
    </source>
</evidence>
<reference evidence="5 7" key="1">
    <citation type="submission" date="2017-09" db="EMBL/GenBank/DDBJ databases">
        <title>WGS assembly of Aquilegia coerulea Goldsmith.</title>
        <authorList>
            <person name="Hodges S."/>
            <person name="Kramer E."/>
            <person name="Nordborg M."/>
            <person name="Tomkins J."/>
            <person name="Borevitz J."/>
            <person name="Derieg N."/>
            <person name="Yan J."/>
            <person name="Mihaltcheva S."/>
            <person name="Hayes R.D."/>
            <person name="Rokhsar D."/>
        </authorList>
    </citation>
    <scope>NUCLEOTIDE SEQUENCE [LARGE SCALE GENOMIC DNA]</scope>
    <source>
        <strain evidence="7">cv. Goldsmith</strain>
    </source>
</reference>
<evidence type="ECO:0000313" key="6">
    <source>
        <dbReference type="EMBL" id="PIA62925.1"/>
    </source>
</evidence>
<evidence type="ECO:0000256" key="1">
    <source>
        <dbReference type="ARBA" id="ARBA00007469"/>
    </source>
</evidence>
<evidence type="ECO:0000256" key="4">
    <source>
        <dbReference type="SAM" id="SignalP"/>
    </source>
</evidence>
<dbReference type="AlphaFoldDB" id="A0A2G5F4M5"/>
<dbReference type="PANTHER" id="PTHR11240">
    <property type="entry name" value="RIBONUCLEASE T2"/>
    <property type="match status" value="1"/>
</dbReference>
<evidence type="ECO:0000313" key="7">
    <source>
        <dbReference type="Proteomes" id="UP000230069"/>
    </source>
</evidence>
<dbReference type="GO" id="GO:0005576">
    <property type="term" value="C:extracellular region"/>
    <property type="evidence" value="ECO:0007669"/>
    <property type="project" value="TreeGrafter"/>
</dbReference>
<dbReference type="SUPFAM" id="SSF55895">
    <property type="entry name" value="Ribonuclease Rh-like"/>
    <property type="match status" value="1"/>
</dbReference>
<dbReference type="InterPro" id="IPR001568">
    <property type="entry name" value="RNase_T2-like"/>
</dbReference>
<evidence type="ECO:0000313" key="5">
    <source>
        <dbReference type="EMBL" id="PIA62919.1"/>
    </source>
</evidence>
<dbReference type="EMBL" id="KZ305019">
    <property type="protein sequence ID" value="PIA62925.1"/>
    <property type="molecule type" value="Genomic_DNA"/>
</dbReference>
<dbReference type="InterPro" id="IPR036430">
    <property type="entry name" value="RNase_T2-like_sf"/>
</dbReference>
<feature type="region of interest" description="Disordered" evidence="3">
    <location>
        <begin position="24"/>
        <end position="53"/>
    </location>
</feature>
<accession>A0A2G5F4M5</accession>
<dbReference type="Proteomes" id="UP000230069">
    <property type="component" value="Unassembled WGS sequence"/>
</dbReference>
<dbReference type="GO" id="GO:0033897">
    <property type="term" value="F:ribonuclease T2 activity"/>
    <property type="evidence" value="ECO:0007669"/>
    <property type="project" value="InterPro"/>
</dbReference>
<dbReference type="GO" id="GO:0003723">
    <property type="term" value="F:RNA binding"/>
    <property type="evidence" value="ECO:0007669"/>
    <property type="project" value="InterPro"/>
</dbReference>
<feature type="compositionally biased region" description="Pro residues" evidence="3">
    <location>
        <begin position="42"/>
        <end position="53"/>
    </location>
</feature>
<dbReference type="PANTHER" id="PTHR11240:SF22">
    <property type="entry name" value="RIBONUCLEASE T2"/>
    <property type="match status" value="1"/>
</dbReference>
<dbReference type="GO" id="GO:0006401">
    <property type="term" value="P:RNA catabolic process"/>
    <property type="evidence" value="ECO:0007669"/>
    <property type="project" value="TreeGrafter"/>
</dbReference>